<dbReference type="PANTHER" id="PTHR34512">
    <property type="entry name" value="CELL SURFACE PROTEIN"/>
    <property type="match status" value="1"/>
</dbReference>
<organism evidence="2 3">
    <name type="scientific">Rubinisphaera italica</name>
    <dbReference type="NCBI Taxonomy" id="2527969"/>
    <lineage>
        <taxon>Bacteria</taxon>
        <taxon>Pseudomonadati</taxon>
        <taxon>Planctomycetota</taxon>
        <taxon>Planctomycetia</taxon>
        <taxon>Planctomycetales</taxon>
        <taxon>Planctomycetaceae</taxon>
        <taxon>Rubinisphaera</taxon>
    </lineage>
</organism>
<evidence type="ECO:0000259" key="1">
    <source>
        <dbReference type="Pfam" id="PF13360"/>
    </source>
</evidence>
<keyword evidence="3" id="KW-1185">Reference proteome</keyword>
<dbReference type="InterPro" id="IPR002372">
    <property type="entry name" value="PQQ_rpt_dom"/>
</dbReference>
<evidence type="ECO:0000313" key="2">
    <source>
        <dbReference type="EMBL" id="TWT61870.1"/>
    </source>
</evidence>
<dbReference type="EMBL" id="SJPG01000001">
    <property type="protein sequence ID" value="TWT61870.1"/>
    <property type="molecule type" value="Genomic_DNA"/>
</dbReference>
<dbReference type="Pfam" id="PF13360">
    <property type="entry name" value="PQQ_2"/>
    <property type="match status" value="1"/>
</dbReference>
<evidence type="ECO:0000313" key="3">
    <source>
        <dbReference type="Proteomes" id="UP000316095"/>
    </source>
</evidence>
<proteinExistence type="predicted"/>
<sequence length="1730" mass="196528">MQRLRNMMANSRLRAVLLLTTDCLGFSSLRHANSSRVSVRLQSWLTGLICMIAALATVNATSAEDSPFYQSGEIDFRRQRVINQTLLRDPHLATLLSRFSSLIEERKYVEAVSIYQQLIDEPGDSFVWDKEDRIGTVRQLANKTFEEHSELWAVYDELYGATASQLLLGADAASCREVATKYFQTTAGRQAMLHIVHTTWDRGQFEDSLAATQKLLNSTRHRPHLEQPFLARAQLLIDLNKDAKTVNSVLETPSKITSELNEWSQELCSYRKSVLLNSLQWTHARQFETETATEHTPPMLTPEWQIPHAVFAVKNDTELENASAIRQSLEQWSLQRNEQLHPEITSLFAVCAKDILVYRDLDRLVAYPLNSMTHADSKRPLWQYASMSSLSKVLQDQVDPYTGITTNHPGLERLHLDNSITSSLTTNGQFVYFVDEIQRSQDPALRQTTSVNLESESSEQTAPDEDRDNQVLTNRLAAISLLPDQSIDETTILNDAHLTWSINSTGWENSEAENLKRQPHFLTGHFFFGPPTLSGEIAYVASEKDSYISVSALDASTGKLIWTQPISYVDRPLERDVIRANQALPIVCTQGKLLCDNGNGQLVALDAKLGTLQWTYCYADTDSRQASGRWTYSQSSRHSHAGVFNMPVVCQDAVLIMPERSGYIRCCDLKSGELRWSAPRASAEYIAGVRYSDEASSHSTSSNALLAVGDHQCRAIDAKSGATLWETRTGVVCGHGLQVNNLYLLPVTDERPVLPSSTAESAPRNHYDGTSGQILAINLQSGEVAGYDMREAYGTDLTKQSSETDSNSNETQHVFPLGNLLAYNDHIISVGVDKIVSFRQAGSVIEELSSHVESSRLSETQLQELAQAEIIMGQSELAGQHLRHALQMVEHNSDVRAISLNLYRELLYQQLQQYQKYGQPQESLAVLEQIEELIDTDEQQARFLVKEIEHLVVMQDTQELWRATDRFAKMGMHIAIPAQGQPGHVRTSTSWIPGIYSRLLGELSQDQRQEMILGIRHQRFSRMHEMKTAQLETFLDLFSEDDKSSTFAVKFDSCNGEDQSLENHDHLDLYALRDQIACELVERFARDCDYQNVELTLLRMQKSCLTETRHYALKGLIALYAKLDCHKLAAESLAKLSASLEQKNINMALNWQPQEFELRKQPSHFLNYLPHPELTDDHQALRFADDVKFLVHFDRMHPTWKAYQNQYGSIEPVRQVNMQKVSSSLLSEGDPFSKKRLLHENREQGWILAQRIEKSQTSQKEQNEATGELQLTRFETSEETTPQEEQHLLFLNRNHGSVRCEFILPGTRIGLANSTSKQVGHLLPVVANGRVYGVSLLSGKPIWERGVGIHCPVQANTKVEFTRNSENVLKVDNHKYCTQRSSRVEIGPVGDGFCLIQTTRAITCIDPANGRLLWKRTDLNPQGGLWTDRNSGLIGDENVTMYFYPDQNTYSLLSTKTGRLLKTTQLEQEPFHVQRTRQSFGRHILYLSVSSKSPHERYLRLWDPLKNQLLLDEQFTSNDLYHTSETEVTILTDSKRLLIYNPEAERMVVDMILDAEVEKANYLRVVRQGHRYLVNLYQTQRIEEPDGYTSRFTDAPWKMTHINGPLLSINSRSNQLEWSRTFPHRTIIEEEGESLPFIVMAATHQQRPGDQSRSLLLEILDPETGNTLETKNNLDVDRLLLLNHDRQQQKVVLSSEHSDLIIDYNMDHLSDARRFLSTHLQTAEIGRGDF</sequence>
<reference evidence="2 3" key="1">
    <citation type="submission" date="2019-02" db="EMBL/GenBank/DDBJ databases">
        <title>Deep-cultivation of Planctomycetes and their phenomic and genomic characterization uncovers novel biology.</title>
        <authorList>
            <person name="Wiegand S."/>
            <person name="Jogler M."/>
            <person name="Boedeker C."/>
            <person name="Pinto D."/>
            <person name="Vollmers J."/>
            <person name="Rivas-Marin E."/>
            <person name="Kohn T."/>
            <person name="Peeters S.H."/>
            <person name="Heuer A."/>
            <person name="Rast P."/>
            <person name="Oberbeckmann S."/>
            <person name="Bunk B."/>
            <person name="Jeske O."/>
            <person name="Meyerdierks A."/>
            <person name="Storesund J.E."/>
            <person name="Kallscheuer N."/>
            <person name="Luecker S."/>
            <person name="Lage O.M."/>
            <person name="Pohl T."/>
            <person name="Merkel B.J."/>
            <person name="Hornburger P."/>
            <person name="Mueller R.-W."/>
            <person name="Bruemmer F."/>
            <person name="Labrenz M."/>
            <person name="Spormann A.M."/>
            <person name="Op Den Camp H."/>
            <person name="Overmann J."/>
            <person name="Amann R."/>
            <person name="Jetten M.S.M."/>
            <person name="Mascher T."/>
            <person name="Medema M.H."/>
            <person name="Devos D.P."/>
            <person name="Kaster A.-K."/>
            <person name="Ovreas L."/>
            <person name="Rohde M."/>
            <person name="Galperin M.Y."/>
            <person name="Jogler C."/>
        </authorList>
    </citation>
    <scope>NUCLEOTIDE SEQUENCE [LARGE SCALE GENOMIC DNA]</scope>
    <source>
        <strain evidence="2 3">Pan54</strain>
    </source>
</reference>
<dbReference type="SMART" id="SM00564">
    <property type="entry name" value="PQQ"/>
    <property type="match status" value="4"/>
</dbReference>
<dbReference type="Gene3D" id="2.130.10.10">
    <property type="entry name" value="YVTN repeat-like/Quinoprotein amine dehydrogenase"/>
    <property type="match status" value="2"/>
</dbReference>
<comment type="caution">
    <text evidence="2">The sequence shown here is derived from an EMBL/GenBank/DDBJ whole genome shotgun (WGS) entry which is preliminary data.</text>
</comment>
<dbReference type="InterPro" id="IPR011047">
    <property type="entry name" value="Quinoprotein_ADH-like_sf"/>
</dbReference>
<protein>
    <submittedName>
        <fullName evidence="2">Outer membrane biogenesis protein BamB</fullName>
    </submittedName>
</protein>
<dbReference type="InterPro" id="IPR015943">
    <property type="entry name" value="WD40/YVTN_repeat-like_dom_sf"/>
</dbReference>
<dbReference type="Proteomes" id="UP000316095">
    <property type="component" value="Unassembled WGS sequence"/>
</dbReference>
<accession>A0A5C5XFU7</accession>
<dbReference type="InterPro" id="IPR018391">
    <property type="entry name" value="PQQ_b-propeller_rpt"/>
</dbReference>
<dbReference type="OrthoDB" id="242013at2"/>
<name>A0A5C5XFU7_9PLAN</name>
<dbReference type="SUPFAM" id="SSF50998">
    <property type="entry name" value="Quinoprotein alcohol dehydrogenase-like"/>
    <property type="match status" value="2"/>
</dbReference>
<feature type="domain" description="Pyrrolo-quinoline quinone repeat" evidence="1">
    <location>
        <begin position="529"/>
        <end position="730"/>
    </location>
</feature>
<gene>
    <name evidence="2" type="ORF">Pan54_26070</name>
</gene>
<dbReference type="RefSeq" id="WP_146503807.1">
    <property type="nucleotide sequence ID" value="NZ_SJPG01000001.1"/>
</dbReference>
<dbReference type="PANTHER" id="PTHR34512:SF30">
    <property type="entry name" value="OUTER MEMBRANE PROTEIN ASSEMBLY FACTOR BAMB"/>
    <property type="match status" value="1"/>
</dbReference>